<dbReference type="RefSeq" id="WP_247814660.1">
    <property type="nucleotide sequence ID" value="NZ_CP095855.1"/>
</dbReference>
<proteinExistence type="inferred from homology"/>
<reference evidence="3 4" key="1">
    <citation type="submission" date="2022-04" db="EMBL/GenBank/DDBJ databases">
        <title>The arsenic-methylating capacity of Chitinophaga filiformis YT5 during chitin decomposition.</title>
        <authorList>
            <person name="Chen G."/>
            <person name="Liang Y."/>
        </authorList>
    </citation>
    <scope>NUCLEOTIDE SEQUENCE [LARGE SCALE GENOMIC DNA]</scope>
    <source>
        <strain evidence="3 4">YT5</strain>
    </source>
</reference>
<feature type="domain" description="Calcineurin-like phosphoesterase" evidence="2">
    <location>
        <begin position="1"/>
        <end position="199"/>
    </location>
</feature>
<dbReference type="PIRSF" id="PIRSF000883">
    <property type="entry name" value="Pesterase_MJ0912"/>
    <property type="match status" value="1"/>
</dbReference>
<keyword evidence="4" id="KW-1185">Reference proteome</keyword>
<dbReference type="InterPro" id="IPR011152">
    <property type="entry name" value="Pesterase_MJ0912"/>
</dbReference>
<dbReference type="SUPFAM" id="SSF56300">
    <property type="entry name" value="Metallo-dependent phosphatases"/>
    <property type="match status" value="1"/>
</dbReference>
<sequence length="245" mass="27650">MTIALFSDVHANLPALEAFFNDVEQHKPDAIYCLGDLIGYNIWPNEVISEIKRRKIATIAGNHDVKVKAENTQSSDPAKTYAYDIISDEGKVFLRSLPAHLRITFQLNHDQITLLMVHGSPRSINEYLYEDIDQDIITEIFVAEDADILCFGHTHKPYYRVIPISDDKGKRYAHTINTGSIGKPKDGDPRGAYVLIYLDESSNIAIIDGIRVEIRRFEYDIEKAAAGVENSPLPNELADMLRKGY</sequence>
<protein>
    <submittedName>
        <fullName evidence="3">Metallophosphatase family protein</fullName>
    </submittedName>
</protein>
<comment type="similarity">
    <text evidence="1">Belongs to the metallophosphoesterase superfamily. YfcE family.</text>
</comment>
<evidence type="ECO:0000313" key="3">
    <source>
        <dbReference type="EMBL" id="UPK72472.1"/>
    </source>
</evidence>
<evidence type="ECO:0000256" key="1">
    <source>
        <dbReference type="ARBA" id="ARBA00008950"/>
    </source>
</evidence>
<dbReference type="CDD" id="cd00838">
    <property type="entry name" value="MPP_superfamily"/>
    <property type="match status" value="1"/>
</dbReference>
<dbReference type="InterPro" id="IPR024654">
    <property type="entry name" value="Calcineurin-like_PHP_lpxH"/>
</dbReference>
<dbReference type="InterPro" id="IPR050126">
    <property type="entry name" value="Ap4A_hydrolase"/>
</dbReference>
<name>A0ABY4I8R9_CHIFI</name>
<evidence type="ECO:0000259" key="2">
    <source>
        <dbReference type="Pfam" id="PF12850"/>
    </source>
</evidence>
<dbReference type="EMBL" id="CP095855">
    <property type="protein sequence ID" value="UPK72472.1"/>
    <property type="molecule type" value="Genomic_DNA"/>
</dbReference>
<accession>A0ABY4I8R9</accession>
<dbReference type="PANTHER" id="PTHR42850:SF2">
    <property type="entry name" value="BLL5683 PROTEIN"/>
    <property type="match status" value="1"/>
</dbReference>
<dbReference type="Gene3D" id="3.60.21.10">
    <property type="match status" value="1"/>
</dbReference>
<gene>
    <name evidence="3" type="ORF">MYF79_14360</name>
</gene>
<evidence type="ECO:0000313" key="4">
    <source>
        <dbReference type="Proteomes" id="UP000830198"/>
    </source>
</evidence>
<dbReference type="Pfam" id="PF12850">
    <property type="entry name" value="Metallophos_2"/>
    <property type="match status" value="1"/>
</dbReference>
<organism evidence="3 4">
    <name type="scientific">Chitinophaga filiformis</name>
    <name type="common">Myxococcus filiformis</name>
    <name type="synonym">Flexibacter filiformis</name>
    <dbReference type="NCBI Taxonomy" id="104663"/>
    <lineage>
        <taxon>Bacteria</taxon>
        <taxon>Pseudomonadati</taxon>
        <taxon>Bacteroidota</taxon>
        <taxon>Chitinophagia</taxon>
        <taxon>Chitinophagales</taxon>
        <taxon>Chitinophagaceae</taxon>
        <taxon>Chitinophaga</taxon>
    </lineage>
</organism>
<dbReference type="PANTHER" id="PTHR42850">
    <property type="entry name" value="METALLOPHOSPHOESTERASE"/>
    <property type="match status" value="1"/>
</dbReference>
<dbReference type="Proteomes" id="UP000830198">
    <property type="component" value="Chromosome"/>
</dbReference>
<dbReference type="InterPro" id="IPR029052">
    <property type="entry name" value="Metallo-depent_PP-like"/>
</dbReference>